<sequence length="108" mass="12212">MGFKGNKNEYSSFNINNGDDEYFSLTTTETTKCRDHVIPIQLGSNEEKRSETFTALFFKFSFSQRMIVESSSFAVFTLQAHLPHPMVQPIRRAESPHNSDGCKAPTVS</sequence>
<keyword evidence="2" id="KW-1185">Reference proteome</keyword>
<dbReference type="EMBL" id="CAJVPL010000687">
    <property type="protein sequence ID" value="CAG8521380.1"/>
    <property type="molecule type" value="Genomic_DNA"/>
</dbReference>
<gene>
    <name evidence="1" type="ORF">AGERDE_LOCUS5255</name>
</gene>
<proteinExistence type="predicted"/>
<evidence type="ECO:0000313" key="2">
    <source>
        <dbReference type="Proteomes" id="UP000789831"/>
    </source>
</evidence>
<dbReference type="Proteomes" id="UP000789831">
    <property type="component" value="Unassembled WGS sequence"/>
</dbReference>
<dbReference type="AlphaFoldDB" id="A0A9N9A6Y4"/>
<name>A0A9N9A6Y4_9GLOM</name>
<evidence type="ECO:0000313" key="1">
    <source>
        <dbReference type="EMBL" id="CAG8521380.1"/>
    </source>
</evidence>
<accession>A0A9N9A6Y4</accession>
<organism evidence="1 2">
    <name type="scientific">Ambispora gerdemannii</name>
    <dbReference type="NCBI Taxonomy" id="144530"/>
    <lineage>
        <taxon>Eukaryota</taxon>
        <taxon>Fungi</taxon>
        <taxon>Fungi incertae sedis</taxon>
        <taxon>Mucoromycota</taxon>
        <taxon>Glomeromycotina</taxon>
        <taxon>Glomeromycetes</taxon>
        <taxon>Archaeosporales</taxon>
        <taxon>Ambisporaceae</taxon>
        <taxon>Ambispora</taxon>
    </lineage>
</organism>
<reference evidence="1" key="1">
    <citation type="submission" date="2021-06" db="EMBL/GenBank/DDBJ databases">
        <authorList>
            <person name="Kallberg Y."/>
            <person name="Tangrot J."/>
            <person name="Rosling A."/>
        </authorList>
    </citation>
    <scope>NUCLEOTIDE SEQUENCE</scope>
    <source>
        <strain evidence="1">MT106</strain>
    </source>
</reference>
<protein>
    <submittedName>
        <fullName evidence="1">8953_t:CDS:1</fullName>
    </submittedName>
</protein>
<comment type="caution">
    <text evidence="1">The sequence shown here is derived from an EMBL/GenBank/DDBJ whole genome shotgun (WGS) entry which is preliminary data.</text>
</comment>